<feature type="domain" description="Ubiquitin-like" evidence="2">
    <location>
        <begin position="28"/>
        <end position="83"/>
    </location>
</feature>
<evidence type="ECO:0000313" key="3">
    <source>
        <dbReference type="EMBL" id="PVU85606.1"/>
    </source>
</evidence>
<dbReference type="Proteomes" id="UP000245609">
    <property type="component" value="Unassembled WGS sequence"/>
</dbReference>
<evidence type="ECO:0000256" key="1">
    <source>
        <dbReference type="SAM" id="Coils"/>
    </source>
</evidence>
<comment type="caution">
    <text evidence="3">The sequence shown here is derived from an EMBL/GenBank/DDBJ whole genome shotgun (WGS) entry which is preliminary data.</text>
</comment>
<dbReference type="Gene3D" id="3.10.20.90">
    <property type="entry name" value="Phosphatidylinositol 3-kinase Catalytic Subunit, Chain A, domain 1"/>
    <property type="match status" value="1"/>
</dbReference>
<dbReference type="STRING" id="133381.A0A2T9XZS1"/>
<keyword evidence="4" id="KW-1185">Reference proteome</keyword>
<evidence type="ECO:0000313" key="4">
    <source>
        <dbReference type="Proteomes" id="UP000245609"/>
    </source>
</evidence>
<protein>
    <recommendedName>
        <fullName evidence="2">Ubiquitin-like domain-containing protein</fullName>
    </recommendedName>
</protein>
<feature type="coiled-coil region" evidence="1">
    <location>
        <begin position="194"/>
        <end position="221"/>
    </location>
</feature>
<evidence type="ECO:0000259" key="2">
    <source>
        <dbReference type="PROSITE" id="PS50053"/>
    </source>
</evidence>
<dbReference type="Pfam" id="PF02179">
    <property type="entry name" value="BAG"/>
    <property type="match status" value="1"/>
</dbReference>
<accession>A0A2T9XZS1</accession>
<dbReference type="InterPro" id="IPR036533">
    <property type="entry name" value="BAG_dom_sf"/>
</dbReference>
<feature type="non-terminal residue" evidence="3">
    <location>
        <position position="229"/>
    </location>
</feature>
<dbReference type="Gene3D" id="1.20.58.120">
    <property type="entry name" value="BAG domain"/>
    <property type="match status" value="1"/>
</dbReference>
<dbReference type="InterPro" id="IPR000626">
    <property type="entry name" value="Ubiquitin-like_dom"/>
</dbReference>
<dbReference type="PROSITE" id="PS50053">
    <property type="entry name" value="UBIQUITIN_2"/>
    <property type="match status" value="1"/>
</dbReference>
<dbReference type="Pfam" id="PF00240">
    <property type="entry name" value="ubiquitin"/>
    <property type="match status" value="1"/>
</dbReference>
<dbReference type="GO" id="GO:0051087">
    <property type="term" value="F:protein-folding chaperone binding"/>
    <property type="evidence" value="ECO:0007669"/>
    <property type="project" value="InterPro"/>
</dbReference>
<gene>
    <name evidence="3" type="ORF">BB560_006973</name>
</gene>
<sequence length="229" mass="26207">MSAPPVVVAYERERYHLNWDESDLQEVTLGQFKEICREMTSVPVSAMKIVFSGAILKDDQSPLSYYGIYPGALVRLLGPKVSEVKGLSSEDTEDIAVLNKLDHILSEASDLVLENIRSLLLNTDMYIEQFYGNEIQKEENHSKENVDALKEIKFKERKKIFDTHLFIYESLMKKLLQTDGIECPPGADNARALRKKVVRQLQSWMDQVDAAKQKILSLEESERVDLIEK</sequence>
<dbReference type="OrthoDB" id="417450at2759"/>
<proteinExistence type="predicted"/>
<reference evidence="3 4" key="1">
    <citation type="journal article" date="2018" name="MBio">
        <title>Comparative Genomics Reveals the Core Gene Toolbox for the Fungus-Insect Symbiosis.</title>
        <authorList>
            <person name="Wang Y."/>
            <person name="Stata M."/>
            <person name="Wang W."/>
            <person name="Stajich J.E."/>
            <person name="White M.M."/>
            <person name="Moncalvo J.M."/>
        </authorList>
    </citation>
    <scope>NUCLEOTIDE SEQUENCE [LARGE SCALE GENOMIC DNA]</scope>
    <source>
        <strain evidence="3 4">SC-DP-2</strain>
    </source>
</reference>
<dbReference type="AlphaFoldDB" id="A0A2T9XZS1"/>
<dbReference type="InterPro" id="IPR003103">
    <property type="entry name" value="BAG_domain"/>
</dbReference>
<keyword evidence="1" id="KW-0175">Coiled coil</keyword>
<dbReference type="InterPro" id="IPR029071">
    <property type="entry name" value="Ubiquitin-like_domsf"/>
</dbReference>
<name>A0A2T9XZS1_9FUNG</name>
<dbReference type="SUPFAM" id="SSF63491">
    <property type="entry name" value="BAG domain"/>
    <property type="match status" value="1"/>
</dbReference>
<organism evidence="3 4">
    <name type="scientific">Smittium megazygosporum</name>
    <dbReference type="NCBI Taxonomy" id="133381"/>
    <lineage>
        <taxon>Eukaryota</taxon>
        <taxon>Fungi</taxon>
        <taxon>Fungi incertae sedis</taxon>
        <taxon>Zoopagomycota</taxon>
        <taxon>Kickxellomycotina</taxon>
        <taxon>Harpellomycetes</taxon>
        <taxon>Harpellales</taxon>
        <taxon>Legeriomycetaceae</taxon>
        <taxon>Smittium</taxon>
    </lineage>
</organism>
<dbReference type="EMBL" id="MBFS01003640">
    <property type="protein sequence ID" value="PVU85606.1"/>
    <property type="molecule type" value="Genomic_DNA"/>
</dbReference>
<dbReference type="SUPFAM" id="SSF54236">
    <property type="entry name" value="Ubiquitin-like"/>
    <property type="match status" value="1"/>
</dbReference>